<comment type="caution">
    <text evidence="7">The sequence shown here is derived from an EMBL/GenBank/DDBJ whole genome shotgun (WGS) entry which is preliminary data.</text>
</comment>
<dbReference type="InterPro" id="IPR000873">
    <property type="entry name" value="AMP-dep_synth/lig_dom"/>
</dbReference>
<feature type="domain" description="AMP-dependent synthetase/ligase" evidence="5">
    <location>
        <begin position="43"/>
        <end position="407"/>
    </location>
</feature>
<dbReference type="Pfam" id="PF13193">
    <property type="entry name" value="AMP-binding_C"/>
    <property type="match status" value="1"/>
</dbReference>
<reference evidence="7 8" key="1">
    <citation type="submission" date="2017-02" db="EMBL/GenBank/DDBJ databases">
        <title>Draft genome sequence of Moraxella porci CCUG 54912T type strain.</title>
        <authorList>
            <person name="Salva-Serra F."/>
            <person name="Engstrom-Jakobsson H."/>
            <person name="Thorell K."/>
            <person name="Jaen-Luchoro D."/>
            <person name="Gonzales-Siles L."/>
            <person name="Karlsson R."/>
            <person name="Yazdan S."/>
            <person name="Boulund F."/>
            <person name="Johnning A."/>
            <person name="Engstrand L."/>
            <person name="Kristiansson E."/>
            <person name="Moore E."/>
        </authorList>
    </citation>
    <scope>NUCLEOTIDE SEQUENCE [LARGE SCALE GENOMIC DNA]</scope>
    <source>
        <strain evidence="7 8">CCUG 54912</strain>
    </source>
</reference>
<keyword evidence="8" id="KW-1185">Reference proteome</keyword>
<dbReference type="InterPro" id="IPR045851">
    <property type="entry name" value="AMP-bd_C_sf"/>
</dbReference>
<dbReference type="GO" id="GO:0016874">
    <property type="term" value="F:ligase activity"/>
    <property type="evidence" value="ECO:0007669"/>
    <property type="project" value="UniProtKB-KW"/>
</dbReference>
<dbReference type="FunFam" id="3.30.300.30:FF:000008">
    <property type="entry name" value="2,3-dihydroxybenzoate-AMP ligase"/>
    <property type="match status" value="1"/>
</dbReference>
<dbReference type="Gene3D" id="3.30.300.30">
    <property type="match status" value="1"/>
</dbReference>
<evidence type="ECO:0000256" key="3">
    <source>
        <dbReference type="ARBA" id="ARBA00022832"/>
    </source>
</evidence>
<organism evidence="7 8">
    <name type="scientific">Moraxella porci DSM 25326</name>
    <dbReference type="NCBI Taxonomy" id="573983"/>
    <lineage>
        <taxon>Bacteria</taxon>
        <taxon>Pseudomonadati</taxon>
        <taxon>Pseudomonadota</taxon>
        <taxon>Gammaproteobacteria</taxon>
        <taxon>Moraxellales</taxon>
        <taxon>Moraxellaceae</taxon>
        <taxon>Moraxella</taxon>
    </lineage>
</organism>
<comment type="similarity">
    <text evidence="1">Belongs to the ATP-dependent AMP-binding enzyme family.</text>
</comment>
<dbReference type="Proteomes" id="UP000190683">
    <property type="component" value="Unassembled WGS sequence"/>
</dbReference>
<dbReference type="SUPFAM" id="SSF56801">
    <property type="entry name" value="Acetyl-CoA synthetase-like"/>
    <property type="match status" value="1"/>
</dbReference>
<accession>A0A1T0CWK2</accession>
<feature type="domain" description="AMP-binding enzyme C-terminal" evidence="6">
    <location>
        <begin position="457"/>
        <end position="538"/>
    </location>
</feature>
<dbReference type="Pfam" id="PF00501">
    <property type="entry name" value="AMP-binding"/>
    <property type="match status" value="1"/>
</dbReference>
<keyword evidence="2 7" id="KW-0436">Ligase</keyword>
<dbReference type="STRING" id="573983.B0681_01155"/>
<evidence type="ECO:0000313" key="8">
    <source>
        <dbReference type="Proteomes" id="UP000190683"/>
    </source>
</evidence>
<dbReference type="PANTHER" id="PTHR43859:SF4">
    <property type="entry name" value="BUTANOATE--COA LIGASE AAE1-RELATED"/>
    <property type="match status" value="1"/>
</dbReference>
<name>A0A1T0CWK2_9GAMM</name>
<evidence type="ECO:0000256" key="1">
    <source>
        <dbReference type="ARBA" id="ARBA00006432"/>
    </source>
</evidence>
<sequence length="554" mass="61857">MSAILNLHDDYHQAKNAYHYPLLIKNLLDRPRIASRHKLIRYADRFEMTYETFFSRINRLANVLTGMDLRAGDVVAVMDWDTHRYLELYFAVPMCGLILQTVNVRLSEDKVLYTINHAKPKALFLNSEFAPMVKDHATDAPSVEHVVWLDDHGTPIPAGIDGEYEALLEAADDTFDFPDLDENTIATTFYTSGTTGNPKGVFFSHRQLVLHSLAVASTFGLNAEGQGLRYDDVYLPVTPLFHVHGWGMPYVATMVGLDQIYPGRYVPQALVDLMEKYQVSFTHGVPTILQMLIGEMQSRGRTFNGMKMIIGGSRLTEGLCRQALEMGIEAFTAYGMSETCPVIACTTFNKSDKLSHDEDIKRRIKTGSPAVLTRIELWDDQGQKVACDGKTTGEIVVRSPWLTQSYFKNQDAGDELWEGGFLHTQDIAHMNDKGELQVTDRLKDVIKSGGEWVSSLEIETLLSLHPSVADIAVIGIPDAKWGERPLALIVLKPTHQDTSADDIIAIGLQAVERGLIAKYAIPSEVKFVSELPKTSVGKLDKKVMRQMYAQGLFA</sequence>
<dbReference type="InterPro" id="IPR025110">
    <property type="entry name" value="AMP-bd_C"/>
</dbReference>
<keyword evidence="3" id="KW-0276">Fatty acid metabolism</keyword>
<dbReference type="InterPro" id="IPR042099">
    <property type="entry name" value="ANL_N_sf"/>
</dbReference>
<dbReference type="PANTHER" id="PTHR43859">
    <property type="entry name" value="ACYL-ACTIVATING ENZYME"/>
    <property type="match status" value="1"/>
</dbReference>
<dbReference type="AlphaFoldDB" id="A0A1T0CWK2"/>
<keyword evidence="4" id="KW-0443">Lipid metabolism</keyword>
<evidence type="ECO:0000256" key="2">
    <source>
        <dbReference type="ARBA" id="ARBA00022598"/>
    </source>
</evidence>
<protein>
    <submittedName>
        <fullName evidence="7">Long-chain fatty acid--CoA ligase</fullName>
    </submittedName>
</protein>
<evidence type="ECO:0000313" key="7">
    <source>
        <dbReference type="EMBL" id="OOS26521.1"/>
    </source>
</evidence>
<dbReference type="GO" id="GO:0006631">
    <property type="term" value="P:fatty acid metabolic process"/>
    <property type="evidence" value="ECO:0007669"/>
    <property type="project" value="UniProtKB-KW"/>
</dbReference>
<evidence type="ECO:0000256" key="4">
    <source>
        <dbReference type="ARBA" id="ARBA00023098"/>
    </source>
</evidence>
<evidence type="ECO:0000259" key="5">
    <source>
        <dbReference type="Pfam" id="PF00501"/>
    </source>
</evidence>
<dbReference type="RefSeq" id="WP_078316911.1">
    <property type="nucleotide sequence ID" value="NZ_MUYV01000001.1"/>
</dbReference>
<dbReference type="Gene3D" id="3.40.50.12780">
    <property type="entry name" value="N-terminal domain of ligase-like"/>
    <property type="match status" value="1"/>
</dbReference>
<dbReference type="EMBL" id="MUYV01000001">
    <property type="protein sequence ID" value="OOS26521.1"/>
    <property type="molecule type" value="Genomic_DNA"/>
</dbReference>
<evidence type="ECO:0000259" key="6">
    <source>
        <dbReference type="Pfam" id="PF13193"/>
    </source>
</evidence>
<proteinExistence type="inferred from homology"/>
<dbReference type="NCBIfam" id="NF004837">
    <property type="entry name" value="PRK06187.1"/>
    <property type="match status" value="1"/>
</dbReference>
<gene>
    <name evidence="7" type="ORF">B0681_01155</name>
</gene>